<dbReference type="RefSeq" id="WP_013840631.1">
    <property type="nucleotide sequence ID" value="NC_015589.1"/>
</dbReference>
<feature type="transmembrane region" description="Helical" evidence="8">
    <location>
        <begin position="196"/>
        <end position="217"/>
    </location>
</feature>
<dbReference type="GO" id="GO:0015297">
    <property type="term" value="F:antiporter activity"/>
    <property type="evidence" value="ECO:0007669"/>
    <property type="project" value="InterPro"/>
</dbReference>
<feature type="transmembrane region" description="Helical" evidence="8">
    <location>
        <begin position="229"/>
        <end position="249"/>
    </location>
</feature>
<keyword evidence="6 8" id="KW-1133">Transmembrane helix</keyword>
<dbReference type="GO" id="GO:0005886">
    <property type="term" value="C:plasma membrane"/>
    <property type="evidence" value="ECO:0007669"/>
    <property type="project" value="UniProtKB-SubCell"/>
</dbReference>
<dbReference type="KEGG" id="dru:Desru_0571"/>
<dbReference type="InterPro" id="IPR002657">
    <property type="entry name" value="BilAc:Na_symport/Acr3"/>
</dbReference>
<evidence type="ECO:0000256" key="4">
    <source>
        <dbReference type="ARBA" id="ARBA00022475"/>
    </source>
</evidence>
<evidence type="ECO:0000256" key="5">
    <source>
        <dbReference type="ARBA" id="ARBA00022692"/>
    </source>
</evidence>
<dbReference type="GO" id="GO:0015105">
    <property type="term" value="F:arsenite transmembrane transporter activity"/>
    <property type="evidence" value="ECO:0007669"/>
    <property type="project" value="TreeGrafter"/>
</dbReference>
<keyword evidence="4" id="KW-1003">Cell membrane</keyword>
<evidence type="ECO:0000256" key="2">
    <source>
        <dbReference type="ARBA" id="ARBA00010110"/>
    </source>
</evidence>
<feature type="transmembrane region" description="Helical" evidence="8">
    <location>
        <begin position="38"/>
        <end position="55"/>
    </location>
</feature>
<dbReference type="EMBL" id="CP002780">
    <property type="protein sequence ID" value="AEG58856.1"/>
    <property type="molecule type" value="Genomic_DNA"/>
</dbReference>
<dbReference type="AlphaFoldDB" id="F6DSN7"/>
<reference evidence="10" key="1">
    <citation type="submission" date="2011-05" db="EMBL/GenBank/DDBJ databases">
        <title>Complete sequence of Desulfotomaculum ruminis DSM 2154.</title>
        <authorList>
            <person name="Lucas S."/>
            <person name="Copeland A."/>
            <person name="Lapidus A."/>
            <person name="Cheng J.-F."/>
            <person name="Goodwin L."/>
            <person name="Pitluck S."/>
            <person name="Lu M."/>
            <person name="Detter J.C."/>
            <person name="Han C."/>
            <person name="Tapia R."/>
            <person name="Land M."/>
            <person name="Hauser L."/>
            <person name="Kyrpides N."/>
            <person name="Ivanova N."/>
            <person name="Mikhailova N."/>
            <person name="Pagani I."/>
            <person name="Stams A.J.M."/>
            <person name="Plugge C.M."/>
            <person name="Muyzer G."/>
            <person name="Kuever J."/>
            <person name="Parshina S.N."/>
            <person name="Ivanova A.E."/>
            <person name="Nazina T.N."/>
            <person name="Brambilla E."/>
            <person name="Spring S."/>
            <person name="Klenk H.-P."/>
            <person name="Woyke T."/>
        </authorList>
    </citation>
    <scope>NUCLEOTIDE SEQUENCE [LARGE SCALE GENOMIC DNA]</scope>
    <source>
        <strain evidence="10">ATCC 23193 / DSM 2154 / NCIB 8452 / DL</strain>
    </source>
</reference>
<protein>
    <submittedName>
        <fullName evidence="9">Bile acid:sodium symporter</fullName>
    </submittedName>
</protein>
<feature type="transmembrane region" description="Helical" evidence="8">
    <location>
        <begin position="12"/>
        <end position="32"/>
    </location>
</feature>
<keyword evidence="7 8" id="KW-0472">Membrane</keyword>
<evidence type="ECO:0000256" key="7">
    <source>
        <dbReference type="ARBA" id="ARBA00023136"/>
    </source>
</evidence>
<dbReference type="eggNOG" id="COG0798">
    <property type="taxonomic scope" value="Bacteria"/>
</dbReference>
<gene>
    <name evidence="9" type="ordered locus">Desru_0571</name>
</gene>
<evidence type="ECO:0000313" key="10">
    <source>
        <dbReference type="Proteomes" id="UP000009234"/>
    </source>
</evidence>
<evidence type="ECO:0000313" key="9">
    <source>
        <dbReference type="EMBL" id="AEG58856.1"/>
    </source>
</evidence>
<organism evidence="9 10">
    <name type="scientific">Desulforamulus ruminis (strain ATCC 23193 / DSM 2154 / NCIMB 8452 / DL)</name>
    <name type="common">Desulfotomaculum ruminis</name>
    <dbReference type="NCBI Taxonomy" id="696281"/>
    <lineage>
        <taxon>Bacteria</taxon>
        <taxon>Bacillati</taxon>
        <taxon>Bacillota</taxon>
        <taxon>Clostridia</taxon>
        <taxon>Eubacteriales</taxon>
        <taxon>Peptococcaceae</taxon>
        <taxon>Desulforamulus</taxon>
    </lineage>
</organism>
<evidence type="ECO:0000256" key="6">
    <source>
        <dbReference type="ARBA" id="ARBA00022989"/>
    </source>
</evidence>
<dbReference type="Pfam" id="PF01758">
    <property type="entry name" value="SBF"/>
    <property type="match status" value="1"/>
</dbReference>
<evidence type="ECO:0000256" key="8">
    <source>
        <dbReference type="SAM" id="Phobius"/>
    </source>
</evidence>
<keyword evidence="5 8" id="KW-0812">Transmembrane</keyword>
<sequence>MRKLLFLPSRNLSLTIPMVILAGFMAGLTVNTSGLNQYILPVTILMIYPIMIGIKTEEIFTPSHNKLLLVSLGINFIIIPLLAYLLGTFFLLGDTYLFAGLAIASILPTSNMSIAFTMFARGNVAASIKLTVIGLILGAILAPWYLLLMVGRYLPMDVWATTKLVGLLVLLPLTMGILTHGLLLRRYSRDHFESRIKPYLPAISTWGALYIVFTSISMNAHRVIAEPRLLLMGLLVQVIFYGINYAITIKIGRTFFERKDAIALVYGTALRNLSISVGLAATAFGPHAALMVSLAFLLQGQAAAWFCRLFEKNRILPEKINHAGVGL</sequence>
<feature type="transmembrane region" description="Helical" evidence="8">
    <location>
        <begin position="67"/>
        <end position="90"/>
    </location>
</feature>
<name>F6DSN7_DESRL</name>
<dbReference type="Gene3D" id="1.20.1530.20">
    <property type="match status" value="1"/>
</dbReference>
<keyword evidence="10" id="KW-1185">Reference proteome</keyword>
<feature type="transmembrane region" description="Helical" evidence="8">
    <location>
        <begin position="261"/>
        <end position="284"/>
    </location>
</feature>
<feature type="transmembrane region" description="Helical" evidence="8">
    <location>
        <begin position="96"/>
        <end position="120"/>
    </location>
</feature>
<comment type="similarity">
    <text evidence="2">Belongs to the arsenical resistance-3 (ACR3) (TC 2.A.59) family.</text>
</comment>
<feature type="transmembrane region" description="Helical" evidence="8">
    <location>
        <begin position="132"/>
        <end position="152"/>
    </location>
</feature>
<reference evidence="9 10" key="2">
    <citation type="journal article" date="2012" name="Stand. Genomic Sci.">
        <title>Complete genome sequence of the sulfate-reducing firmicute Desulfotomaculum ruminis type strain (DL(T)).</title>
        <authorList>
            <person name="Spring S."/>
            <person name="Visser M."/>
            <person name="Lu M."/>
            <person name="Copeland A."/>
            <person name="Lapidus A."/>
            <person name="Lucas S."/>
            <person name="Cheng J.F."/>
            <person name="Han C."/>
            <person name="Tapia R."/>
            <person name="Goodwin L.A."/>
            <person name="Pitluck S."/>
            <person name="Ivanova N."/>
            <person name="Land M."/>
            <person name="Hauser L."/>
            <person name="Larimer F."/>
            <person name="Rohde M."/>
            <person name="Goker M."/>
            <person name="Detter J.C."/>
            <person name="Kyrpides N.C."/>
            <person name="Woyke T."/>
            <person name="Schaap P.J."/>
            <person name="Plugge C.M."/>
            <person name="Muyzer G."/>
            <person name="Kuever J."/>
            <person name="Pereira I.A."/>
            <person name="Parshina S.N."/>
            <person name="Bernier-Latmani R."/>
            <person name="Stams A.J."/>
            <person name="Klenk H.P."/>
        </authorList>
    </citation>
    <scope>NUCLEOTIDE SEQUENCE [LARGE SCALE GENOMIC DNA]</scope>
    <source>
        <strain evidence="10">ATCC 23193 / DSM 2154 / NCIB 8452 / DL</strain>
    </source>
</reference>
<accession>F6DSN7</accession>
<proteinExistence type="inferred from homology"/>
<dbReference type="InterPro" id="IPR038770">
    <property type="entry name" value="Na+/solute_symporter_sf"/>
</dbReference>
<dbReference type="InterPro" id="IPR004706">
    <property type="entry name" value="Arsenical-R_Acr3"/>
</dbReference>
<dbReference type="PANTHER" id="PTHR43057:SF1">
    <property type="entry name" value="ARSENICAL-RESISTANCE PROTEIN 3"/>
    <property type="match status" value="1"/>
</dbReference>
<dbReference type="STRING" id="696281.Desru_0571"/>
<dbReference type="PANTHER" id="PTHR43057">
    <property type="entry name" value="ARSENITE EFFLUX TRANSPORTER"/>
    <property type="match status" value="1"/>
</dbReference>
<feature type="transmembrane region" description="Helical" evidence="8">
    <location>
        <begin position="290"/>
        <end position="310"/>
    </location>
</feature>
<feature type="transmembrane region" description="Helical" evidence="8">
    <location>
        <begin position="164"/>
        <end position="184"/>
    </location>
</feature>
<evidence type="ECO:0000256" key="1">
    <source>
        <dbReference type="ARBA" id="ARBA00004651"/>
    </source>
</evidence>
<evidence type="ECO:0000256" key="3">
    <source>
        <dbReference type="ARBA" id="ARBA00022448"/>
    </source>
</evidence>
<comment type="subcellular location">
    <subcellularLocation>
        <location evidence="1">Cell membrane</location>
        <topology evidence="1">Multi-pass membrane protein</topology>
    </subcellularLocation>
</comment>
<dbReference type="Proteomes" id="UP000009234">
    <property type="component" value="Chromosome"/>
</dbReference>
<dbReference type="GO" id="GO:0015104">
    <property type="term" value="F:antimonite transmembrane transporter activity"/>
    <property type="evidence" value="ECO:0007669"/>
    <property type="project" value="TreeGrafter"/>
</dbReference>
<dbReference type="OrthoDB" id="1551454at2"/>
<keyword evidence="3" id="KW-0813">Transport</keyword>
<dbReference type="HOGENOM" id="CLU_022869_1_0_9"/>